<feature type="domain" description="Protein kinase" evidence="21">
    <location>
        <begin position="385"/>
        <end position="658"/>
    </location>
</feature>
<evidence type="ECO:0000256" key="5">
    <source>
        <dbReference type="ARBA" id="ARBA00022669"/>
    </source>
</evidence>
<dbReference type="PROSITE" id="PS00108">
    <property type="entry name" value="PROTEIN_KINASE_ST"/>
    <property type="match status" value="1"/>
</dbReference>
<dbReference type="PROSITE" id="PS50011">
    <property type="entry name" value="PROTEIN_KINASE_DOM"/>
    <property type="match status" value="1"/>
</dbReference>
<dbReference type="GO" id="GO:0008061">
    <property type="term" value="F:chitin binding"/>
    <property type="evidence" value="ECO:0007669"/>
    <property type="project" value="UniProtKB-KW"/>
</dbReference>
<dbReference type="InterPro" id="IPR057097">
    <property type="entry name" value="LysM_RLK3/10"/>
</dbReference>
<evidence type="ECO:0000256" key="2">
    <source>
        <dbReference type="ARBA" id="ARBA00012513"/>
    </source>
</evidence>
<dbReference type="GO" id="GO:0004674">
    <property type="term" value="F:protein serine/threonine kinase activity"/>
    <property type="evidence" value="ECO:0007669"/>
    <property type="project" value="UniProtKB-KW"/>
</dbReference>
<dbReference type="EC" id="2.7.11.1" evidence="2"/>
<dbReference type="GO" id="GO:0045087">
    <property type="term" value="P:innate immune response"/>
    <property type="evidence" value="ECO:0007669"/>
    <property type="project" value="InterPro"/>
</dbReference>
<keyword evidence="4" id="KW-0723">Serine/threonine-protein kinase</keyword>
<accession>A0A8J5H0F0</accession>
<dbReference type="Gene3D" id="1.10.510.10">
    <property type="entry name" value="Transferase(Phosphotransferase) domain 1"/>
    <property type="match status" value="1"/>
</dbReference>
<name>A0A8J5H0F0_ZINOF</name>
<keyword evidence="6" id="KW-0808">Transferase</keyword>
<evidence type="ECO:0000259" key="21">
    <source>
        <dbReference type="PROSITE" id="PS50011"/>
    </source>
</evidence>
<comment type="catalytic activity">
    <reaction evidence="18">
        <text>L-seryl-[protein] + ATP = O-phospho-L-seryl-[protein] + ADP + H(+)</text>
        <dbReference type="Rhea" id="RHEA:17989"/>
        <dbReference type="Rhea" id="RHEA-COMP:9863"/>
        <dbReference type="Rhea" id="RHEA-COMP:11604"/>
        <dbReference type="ChEBI" id="CHEBI:15378"/>
        <dbReference type="ChEBI" id="CHEBI:29999"/>
        <dbReference type="ChEBI" id="CHEBI:30616"/>
        <dbReference type="ChEBI" id="CHEBI:83421"/>
        <dbReference type="ChEBI" id="CHEBI:456216"/>
        <dbReference type="EC" id="2.7.11.1"/>
    </reaction>
</comment>
<keyword evidence="7 20" id="KW-0812">Transmembrane</keyword>
<evidence type="ECO:0000259" key="22">
    <source>
        <dbReference type="PROSITE" id="PS51782"/>
    </source>
</evidence>
<dbReference type="InterPro" id="IPR008271">
    <property type="entry name" value="Ser/Thr_kinase_AS"/>
</dbReference>
<reference evidence="23 24" key="1">
    <citation type="submission" date="2020-08" db="EMBL/GenBank/DDBJ databases">
        <title>Plant Genome Project.</title>
        <authorList>
            <person name="Zhang R.-G."/>
        </authorList>
    </citation>
    <scope>NUCLEOTIDE SEQUENCE [LARGE SCALE GENOMIC DNA]</scope>
    <source>
        <tissue evidence="23">Rhizome</tissue>
    </source>
</reference>
<keyword evidence="10" id="KW-0418">Kinase</keyword>
<evidence type="ECO:0000256" key="7">
    <source>
        <dbReference type="ARBA" id="ARBA00022692"/>
    </source>
</evidence>
<dbReference type="GO" id="GO:0005524">
    <property type="term" value="F:ATP binding"/>
    <property type="evidence" value="ECO:0007669"/>
    <property type="project" value="UniProtKB-UniRule"/>
</dbReference>
<keyword evidence="3" id="KW-1003">Cell membrane</keyword>
<feature type="binding site" evidence="19">
    <location>
        <position position="413"/>
    </location>
    <ligand>
        <name>ATP</name>
        <dbReference type="ChEBI" id="CHEBI:30616"/>
    </ligand>
</feature>
<dbReference type="CDD" id="cd14066">
    <property type="entry name" value="STKc_IRAK"/>
    <property type="match status" value="1"/>
</dbReference>
<dbReference type="InterPro" id="IPR056562">
    <property type="entry name" value="LysM2_CERK1_LYK3_4_5"/>
</dbReference>
<protein>
    <recommendedName>
        <fullName evidence="2">non-specific serine/threonine protein kinase</fullName>
        <ecNumber evidence="2">2.7.11.1</ecNumber>
    </recommendedName>
</protein>
<sequence>MTAKAKDARRHEKSVAVLHRTKVLSSPSVGGRFSFVKFKISSTDDFTSADDFRDCVSRSLSLCPREAAAQHRHGNSLGFPIGPVLLLQVHSEMAPFRSLGFILILAFAPFLPSLESACRSGCELALGAYYVTPNVNASYIAPLFDIPGFNDLGPYNPSVRDLNSILSGNRLHVFFSCDCINGEFLGHNFSYQVVSGDTYTSIASDVYGSLTTVAALSHFNSFPENNVQAGANINVIVNCSCGDKAVSSAYGLFETYPIHPPDNLSSIAAAYNFTSQEALLQNYNPGSNFTSGTVFIPTTGISGGAIAGIIVAVIVALLLGICLYIYHRRRKKTKKALFLSPTEAEASIYSAGVTSRVDSSPFAGITVDRSVEFSYEELASATDDFGLTNKIGGGGFGIVYYAELRGEKAAIKKMDMQATNEFLAELKVLTNVHHLNLVRLIGYCTEVSLFLVYEFIENGNLSEHLRGLGSREPLPWLTRVQIALDSARGLEYIHEHTVPVYIHRDIKSPNILINKNFRAKVADFGLAKLTEVGASLQTRLVGTFGYMPPEYAQYGEVSPKVDVYAFGVVLYELISAKDAIVKTDSSATESRGLVALFDETLGKPDPKEELKKLVDPRLGQDYPLDSVLAMAWLAKCCTQENPLQRPSMRQIVVSLMTLSSATEDWDMGTFANQSLVNLMSGR</sequence>
<evidence type="ECO:0000256" key="1">
    <source>
        <dbReference type="ARBA" id="ARBA00004162"/>
    </source>
</evidence>
<keyword evidence="11 19" id="KW-0067">ATP-binding</keyword>
<dbReference type="GO" id="GO:0019199">
    <property type="term" value="F:transmembrane receptor protein kinase activity"/>
    <property type="evidence" value="ECO:0007669"/>
    <property type="project" value="InterPro"/>
</dbReference>
<dbReference type="FunFam" id="3.30.200.20:FF:000468">
    <property type="entry name" value="LysM receptor kinase 2"/>
    <property type="match status" value="1"/>
</dbReference>
<dbReference type="PANTHER" id="PTHR46204">
    <property type="entry name" value="CHITIN ELICITOR RECEPTOR KINASE 1-RELATED"/>
    <property type="match status" value="1"/>
</dbReference>
<dbReference type="FunFam" id="1.10.510.10:FF:000468">
    <property type="entry name" value="PTI1-like tyrosine-protein kinase 3"/>
    <property type="match status" value="1"/>
</dbReference>
<dbReference type="Gene3D" id="3.30.200.20">
    <property type="entry name" value="Phosphorylase Kinase, domain 1"/>
    <property type="match status" value="1"/>
</dbReference>
<dbReference type="PANTHER" id="PTHR46204:SF2">
    <property type="entry name" value="CHITIN ELICITOR RECEPTOR KINASE 1"/>
    <property type="match status" value="1"/>
</dbReference>
<evidence type="ECO:0000256" key="14">
    <source>
        <dbReference type="ARBA" id="ARBA00023157"/>
    </source>
</evidence>
<dbReference type="PROSITE" id="PS51782">
    <property type="entry name" value="LYSM"/>
    <property type="match status" value="1"/>
</dbReference>
<dbReference type="GO" id="GO:0005886">
    <property type="term" value="C:plasma membrane"/>
    <property type="evidence" value="ECO:0007669"/>
    <property type="project" value="UniProtKB-SubCell"/>
</dbReference>
<evidence type="ECO:0000256" key="10">
    <source>
        <dbReference type="ARBA" id="ARBA00022777"/>
    </source>
</evidence>
<evidence type="ECO:0000256" key="19">
    <source>
        <dbReference type="PROSITE-ProRule" id="PRU10141"/>
    </source>
</evidence>
<dbReference type="PROSITE" id="PS00107">
    <property type="entry name" value="PROTEIN_KINASE_ATP"/>
    <property type="match status" value="1"/>
</dbReference>
<organism evidence="23 24">
    <name type="scientific">Zingiber officinale</name>
    <name type="common">Ginger</name>
    <name type="synonym">Amomum zingiber</name>
    <dbReference type="NCBI Taxonomy" id="94328"/>
    <lineage>
        <taxon>Eukaryota</taxon>
        <taxon>Viridiplantae</taxon>
        <taxon>Streptophyta</taxon>
        <taxon>Embryophyta</taxon>
        <taxon>Tracheophyta</taxon>
        <taxon>Spermatophyta</taxon>
        <taxon>Magnoliopsida</taxon>
        <taxon>Liliopsida</taxon>
        <taxon>Zingiberales</taxon>
        <taxon>Zingiberaceae</taxon>
        <taxon>Zingiber</taxon>
    </lineage>
</organism>
<dbReference type="Pfam" id="PF07714">
    <property type="entry name" value="PK_Tyr_Ser-Thr"/>
    <property type="match status" value="1"/>
</dbReference>
<feature type="transmembrane region" description="Helical" evidence="20">
    <location>
        <begin position="305"/>
        <end position="326"/>
    </location>
</feature>
<dbReference type="InterPro" id="IPR018392">
    <property type="entry name" value="LysM"/>
</dbReference>
<keyword evidence="5" id="KW-0147">Chitin-binding</keyword>
<dbReference type="InterPro" id="IPR017441">
    <property type="entry name" value="Protein_kinase_ATP_BS"/>
</dbReference>
<dbReference type="InterPro" id="IPR011009">
    <property type="entry name" value="Kinase-like_dom_sf"/>
</dbReference>
<evidence type="ECO:0000256" key="3">
    <source>
        <dbReference type="ARBA" id="ARBA00022475"/>
    </source>
</evidence>
<dbReference type="Proteomes" id="UP000734854">
    <property type="component" value="Unassembled WGS sequence"/>
</dbReference>
<keyword evidence="8" id="KW-0732">Signal</keyword>
<keyword evidence="12 20" id="KW-1133">Transmembrane helix</keyword>
<comment type="catalytic activity">
    <reaction evidence="17">
        <text>L-threonyl-[protein] + ATP = O-phospho-L-threonyl-[protein] + ADP + H(+)</text>
        <dbReference type="Rhea" id="RHEA:46608"/>
        <dbReference type="Rhea" id="RHEA-COMP:11060"/>
        <dbReference type="Rhea" id="RHEA-COMP:11605"/>
        <dbReference type="ChEBI" id="CHEBI:15378"/>
        <dbReference type="ChEBI" id="CHEBI:30013"/>
        <dbReference type="ChEBI" id="CHEBI:30616"/>
        <dbReference type="ChEBI" id="CHEBI:61977"/>
        <dbReference type="ChEBI" id="CHEBI:456216"/>
        <dbReference type="EC" id="2.7.11.1"/>
    </reaction>
</comment>
<evidence type="ECO:0000256" key="8">
    <source>
        <dbReference type="ARBA" id="ARBA00022729"/>
    </source>
</evidence>
<evidence type="ECO:0000256" key="18">
    <source>
        <dbReference type="ARBA" id="ARBA00048679"/>
    </source>
</evidence>
<evidence type="ECO:0000256" key="9">
    <source>
        <dbReference type="ARBA" id="ARBA00022741"/>
    </source>
</evidence>
<evidence type="ECO:0000313" key="23">
    <source>
        <dbReference type="EMBL" id="KAG6517314.1"/>
    </source>
</evidence>
<evidence type="ECO:0000256" key="20">
    <source>
        <dbReference type="SAM" id="Phobius"/>
    </source>
</evidence>
<dbReference type="Pfam" id="PF23577">
    <property type="entry name" value="LysM_RLK"/>
    <property type="match status" value="1"/>
</dbReference>
<keyword evidence="13 20" id="KW-0472">Membrane</keyword>
<proteinExistence type="predicted"/>
<evidence type="ECO:0000256" key="12">
    <source>
        <dbReference type="ARBA" id="ARBA00022989"/>
    </source>
</evidence>
<feature type="domain" description="LysM" evidence="22">
    <location>
        <begin position="189"/>
        <end position="235"/>
    </location>
</feature>
<evidence type="ECO:0000256" key="11">
    <source>
        <dbReference type="ARBA" id="ARBA00022840"/>
    </source>
</evidence>
<dbReference type="InterPro" id="IPR044812">
    <property type="entry name" value="CERK1/LYK3-like"/>
</dbReference>
<dbReference type="EMBL" id="JACMSC010000006">
    <property type="protein sequence ID" value="KAG6517314.1"/>
    <property type="molecule type" value="Genomic_DNA"/>
</dbReference>
<evidence type="ECO:0000256" key="16">
    <source>
        <dbReference type="ARBA" id="ARBA00023180"/>
    </source>
</evidence>
<dbReference type="AlphaFoldDB" id="A0A8J5H0F0"/>
<evidence type="ECO:0000256" key="4">
    <source>
        <dbReference type="ARBA" id="ARBA00022527"/>
    </source>
</evidence>
<comment type="subcellular location">
    <subcellularLocation>
        <location evidence="1">Cell membrane</location>
        <topology evidence="1">Single-pass membrane protein</topology>
    </subcellularLocation>
</comment>
<evidence type="ECO:0000256" key="13">
    <source>
        <dbReference type="ARBA" id="ARBA00023136"/>
    </source>
</evidence>
<keyword evidence="16" id="KW-0325">Glycoprotein</keyword>
<keyword evidence="24" id="KW-1185">Reference proteome</keyword>
<dbReference type="Pfam" id="PF23472">
    <property type="entry name" value="LysM2_CERK1_LYK3_4_5"/>
    <property type="match status" value="1"/>
</dbReference>
<keyword evidence="14" id="KW-1015">Disulfide bond</keyword>
<evidence type="ECO:0000256" key="6">
    <source>
        <dbReference type="ARBA" id="ARBA00022679"/>
    </source>
</evidence>
<dbReference type="InterPro" id="IPR000719">
    <property type="entry name" value="Prot_kinase_dom"/>
</dbReference>
<keyword evidence="9 19" id="KW-0547">Nucleotide-binding</keyword>
<dbReference type="SMART" id="SM00220">
    <property type="entry name" value="S_TKc"/>
    <property type="match status" value="1"/>
</dbReference>
<dbReference type="SUPFAM" id="SSF56112">
    <property type="entry name" value="Protein kinase-like (PK-like)"/>
    <property type="match status" value="1"/>
</dbReference>
<evidence type="ECO:0000313" key="24">
    <source>
        <dbReference type="Proteomes" id="UP000734854"/>
    </source>
</evidence>
<evidence type="ECO:0000256" key="15">
    <source>
        <dbReference type="ARBA" id="ARBA00023170"/>
    </source>
</evidence>
<evidence type="ECO:0000256" key="17">
    <source>
        <dbReference type="ARBA" id="ARBA00047899"/>
    </source>
</evidence>
<keyword evidence="15" id="KW-0675">Receptor</keyword>
<gene>
    <name evidence="23" type="ORF">ZIOFF_020699</name>
</gene>
<dbReference type="InterPro" id="IPR001245">
    <property type="entry name" value="Ser-Thr/Tyr_kinase_cat_dom"/>
</dbReference>
<comment type="caution">
    <text evidence="23">The sequence shown here is derived from an EMBL/GenBank/DDBJ whole genome shotgun (WGS) entry which is preliminary data.</text>
</comment>